<comment type="caution">
    <text evidence="2">The sequence shown here is derived from an EMBL/GenBank/DDBJ whole genome shotgun (WGS) entry which is preliminary data.</text>
</comment>
<dbReference type="EMBL" id="PRDM01000001">
    <property type="protein sequence ID" value="MBE8723449.1"/>
    <property type="molecule type" value="Genomic_DNA"/>
</dbReference>
<dbReference type="InterPro" id="IPR001375">
    <property type="entry name" value="Peptidase_S9_cat"/>
</dbReference>
<dbReference type="SUPFAM" id="SSF53474">
    <property type="entry name" value="alpha/beta-Hydrolases"/>
    <property type="match status" value="1"/>
</dbReference>
<protein>
    <submittedName>
        <fullName evidence="2">S9 family peptidase</fullName>
    </submittedName>
</protein>
<name>A0ABR9TDN0_9FLAO</name>
<dbReference type="InterPro" id="IPR029058">
    <property type="entry name" value="AB_hydrolase_fold"/>
</dbReference>
<organism evidence="2 3">
    <name type="scientific">Flavobacterium hungaricum</name>
    <dbReference type="NCBI Taxonomy" id="2082725"/>
    <lineage>
        <taxon>Bacteria</taxon>
        <taxon>Pseudomonadati</taxon>
        <taxon>Bacteroidota</taxon>
        <taxon>Flavobacteriia</taxon>
        <taxon>Flavobacteriales</taxon>
        <taxon>Flavobacteriaceae</taxon>
        <taxon>Flavobacterium</taxon>
    </lineage>
</organism>
<accession>A0ABR9TDN0</accession>
<keyword evidence="3" id="KW-1185">Reference proteome</keyword>
<dbReference type="PANTHER" id="PTHR11731">
    <property type="entry name" value="PROTEASE FAMILY S9B,C DIPEPTIDYL-PEPTIDASE IV-RELATED"/>
    <property type="match status" value="1"/>
</dbReference>
<evidence type="ECO:0000313" key="2">
    <source>
        <dbReference type="EMBL" id="MBE8723449.1"/>
    </source>
</evidence>
<evidence type="ECO:0000259" key="1">
    <source>
        <dbReference type="Pfam" id="PF00326"/>
    </source>
</evidence>
<dbReference type="PANTHER" id="PTHR11731:SF193">
    <property type="entry name" value="DIPEPTIDYL PEPTIDASE 9"/>
    <property type="match status" value="1"/>
</dbReference>
<proteinExistence type="predicted"/>
<dbReference type="SUPFAM" id="SSF82171">
    <property type="entry name" value="DPP6 N-terminal domain-like"/>
    <property type="match status" value="1"/>
</dbReference>
<dbReference type="Gene3D" id="2.120.10.30">
    <property type="entry name" value="TolB, C-terminal domain"/>
    <property type="match status" value="1"/>
</dbReference>
<reference evidence="2 3" key="1">
    <citation type="submission" date="2018-07" db="EMBL/GenBank/DDBJ databases">
        <title>Genome assembly of strain KB82.</title>
        <authorList>
            <person name="Kukolya J."/>
            <person name="Horvath B."/>
            <person name="Nagy I."/>
            <person name="Toth A."/>
        </authorList>
    </citation>
    <scope>NUCLEOTIDE SEQUENCE [LARGE SCALE GENOMIC DNA]</scope>
    <source>
        <strain evidence="2 3">Kb82</strain>
    </source>
</reference>
<dbReference type="Pfam" id="PF00326">
    <property type="entry name" value="Peptidase_S9"/>
    <property type="match status" value="1"/>
</dbReference>
<evidence type="ECO:0000313" key="3">
    <source>
        <dbReference type="Proteomes" id="UP000640614"/>
    </source>
</evidence>
<feature type="domain" description="Peptidase S9 prolyl oligopeptidase catalytic" evidence="1">
    <location>
        <begin position="700"/>
        <end position="871"/>
    </location>
</feature>
<dbReference type="Proteomes" id="UP000640614">
    <property type="component" value="Unassembled WGS sequence"/>
</dbReference>
<gene>
    <name evidence="2" type="ORF">C4F50_00710</name>
</gene>
<sequence>MLQIIIKKHCSTIRNCSMYCSFFLSAFILLLVTCPLRGQDLQKKKLLPEDYHFWGQTVLEKVSPDENWASFKMSYENESDTLLVQNVFNNKTFRFADGKQGTFLGNSFICIINDRLHILDLKTLIEKTFEGVESFSCSNAEQMVLLLYSTGTNKDALEIYSLKTRKSILISKVTNFLLSPEGSSLFYTVCDNNKNSAAYVDLKKMDNMAWLIKDSEEKITSAVWQRKGQGVAFIEQFKDERHNRLFYYRKNENRTFKLSSESDSIFFKSWCITPEISRQIIISDDLQKVFFAVKNNCQSFPLTAKNKVEIWNTQDKLIYTDQIKQGALLDKTRCAMWLPDQSKLKAVTSQSLPSIILDADMNYAYLSNPKQYEPQFEYEGCRDFYAVDLKTFEKKIFLKNHPYDYYALNPSPGGKYFAYFKESNWWIYNPKEDTHTNITATLKVNFKGKKYELIPESVYGNPGWTDGDKKILIYDQFDIWSINPDGKSARRLTKGREKQIVYRIIIPDSRHLKKIYDGPVLQTFDLDKPLFLRAKGPNENIGCFIWKKSAGEKQLHFSESYLDQFKLTDNKQHIFYREQNFDVPPQLVSLNNVTGKSITFFKSNAQHKKYFWGKSELISFENSKGDSLKAVLIYPAAYNPDKKYPMVVNIYEKKSSELHMYQNPSLLNGGGFNALVYSLEGYFVLLPDIKLEYQNPGISAFDCVASAVRKVLTKDLVNFQKIGLLGHSFGGYESLFITTQTSMFASVVASGAITDLVSYYHSVGSFGRPNIWRFEAEQWNMGSPHEIPELYKANSAIFHADKIDKPLLLWSGKNDPQVDMRQSQEFYLALRRLRKKSIMLLYPDEGHILLDKKNQKDITIRTLQWFNYFLKDDHTSDWISFGVN</sequence>
<dbReference type="Gene3D" id="3.40.50.1820">
    <property type="entry name" value="alpha/beta hydrolase"/>
    <property type="match status" value="1"/>
</dbReference>
<dbReference type="InterPro" id="IPR011042">
    <property type="entry name" value="6-blade_b-propeller_TolB-like"/>
</dbReference>
<dbReference type="InterPro" id="IPR050278">
    <property type="entry name" value="Serine_Prot_S9B/DPPIV"/>
</dbReference>